<evidence type="ECO:0000313" key="1">
    <source>
        <dbReference type="EMBL" id="KKO75578.1"/>
    </source>
</evidence>
<dbReference type="RefSeq" id="XP_024331320.1">
    <property type="nucleotide sequence ID" value="XM_024474220.1"/>
</dbReference>
<proteinExistence type="predicted"/>
<name>A0A0F9WRQ5_9MICR</name>
<dbReference type="AlphaFoldDB" id="A0A0F9WRQ5"/>
<reference evidence="1 2" key="1">
    <citation type="journal article" date="2015" name="Environ. Microbiol.">
        <title>Genome analyses suggest the presence of polyploidy and recent human-driven expansions in eight global populations of the honeybee pathogen Nosema ceranae.</title>
        <authorList>
            <person name="Pelin A."/>
            <person name="Selman M."/>
            <person name="Aris-Brosou S."/>
            <person name="Farinelli L."/>
            <person name="Corradi N."/>
        </authorList>
    </citation>
    <scope>NUCLEOTIDE SEQUENCE [LARGE SCALE GENOMIC DNA]</scope>
    <source>
        <strain evidence="1 2">PA08 1199</strain>
    </source>
</reference>
<sequence length="350" mass="42203">MKDNNINREISFILQNSENRTKTFKRGYYCFKSNISHICIFYSAMEDVWVAVLINGWIKINNRILGNEALALIEPQCIIEIDKEQYIFYSYTNQTKAASKVVTELISNADEKKVYKEDILFYLSNLRNILDLESYFEILMQNPVFERDENGLIKMNYFIYGLYRYYDIRFLLLAEFKYYMNIGKMFYIIEFQNFFCNSSTYDYLQKNLFKCKNGTYTIPEYLYDLVGHFYIDRLRYPDCETFEICRIWKSYYDLGDQYNTPNLKKIKIDIFEDFNIKKCCKSDEHSGEKISQFHDVPVYMEMNLLRNCFKGIGRTHKRDRKQKKRSHSLVEDRGSINDKVWMFEKRPNDI</sequence>
<comment type="caution">
    <text evidence="1">The sequence shown here is derived from an EMBL/GenBank/DDBJ whole genome shotgun (WGS) entry which is preliminary data.</text>
</comment>
<keyword evidence="2" id="KW-1185">Reference proteome</keyword>
<accession>A0A0F9WRQ5</accession>
<dbReference type="EMBL" id="JPQZ01000017">
    <property type="protein sequence ID" value="KKO75578.1"/>
    <property type="molecule type" value="Genomic_DNA"/>
</dbReference>
<dbReference type="VEuPathDB" id="MicrosporidiaDB:G9O61_00g008750"/>
<protein>
    <submittedName>
        <fullName evidence="1">Uncharacterized protein</fullName>
    </submittedName>
</protein>
<dbReference type="GeneID" id="36319131"/>
<dbReference type="Proteomes" id="UP000034350">
    <property type="component" value="Unassembled WGS sequence"/>
</dbReference>
<organism evidence="1 2">
    <name type="scientific">Vairimorpha ceranae</name>
    <dbReference type="NCBI Taxonomy" id="40302"/>
    <lineage>
        <taxon>Eukaryota</taxon>
        <taxon>Fungi</taxon>
        <taxon>Fungi incertae sedis</taxon>
        <taxon>Microsporidia</taxon>
        <taxon>Nosematidae</taxon>
        <taxon>Vairimorpha</taxon>
    </lineage>
</organism>
<dbReference type="OrthoDB" id="10539715at2759"/>
<evidence type="ECO:0000313" key="2">
    <source>
        <dbReference type="Proteomes" id="UP000034350"/>
    </source>
</evidence>
<dbReference type="VEuPathDB" id="MicrosporidiaDB:AAJ76_1700026052"/>
<gene>
    <name evidence="1" type="ORF">AAJ76_1700026052</name>
</gene>
<dbReference type="VEuPathDB" id="MicrosporidiaDB:NCER_102010"/>